<dbReference type="SUPFAM" id="SSF58038">
    <property type="entry name" value="SNARE fusion complex"/>
    <property type="match status" value="1"/>
</dbReference>
<reference evidence="5" key="1">
    <citation type="submission" date="2021-12" db="EMBL/GenBank/DDBJ databases">
        <title>Black yeast isolated from Biological Soil Crust.</title>
        <authorList>
            <person name="Kurbessoian T."/>
        </authorList>
    </citation>
    <scope>NUCLEOTIDE SEQUENCE</scope>
    <source>
        <strain evidence="5">CCFEE 5208</strain>
    </source>
</reference>
<organism evidence="5 6">
    <name type="scientific">Friedmanniomyces endolithicus</name>
    <dbReference type="NCBI Taxonomy" id="329885"/>
    <lineage>
        <taxon>Eukaryota</taxon>
        <taxon>Fungi</taxon>
        <taxon>Dikarya</taxon>
        <taxon>Ascomycota</taxon>
        <taxon>Pezizomycotina</taxon>
        <taxon>Dothideomycetes</taxon>
        <taxon>Dothideomycetidae</taxon>
        <taxon>Mycosphaerellales</taxon>
        <taxon>Teratosphaeriaceae</taxon>
        <taxon>Friedmanniomyces</taxon>
    </lineage>
</organism>
<feature type="domain" description="T-SNARE coiled-coil homology" evidence="3">
    <location>
        <begin position="370"/>
        <end position="432"/>
    </location>
</feature>
<feature type="compositionally biased region" description="Polar residues" evidence="2">
    <location>
        <begin position="179"/>
        <end position="191"/>
    </location>
</feature>
<feature type="domain" description="PX" evidence="4">
    <location>
        <begin position="63"/>
        <end position="178"/>
    </location>
</feature>
<evidence type="ECO:0008006" key="7">
    <source>
        <dbReference type="Google" id="ProtNLM"/>
    </source>
</evidence>
<dbReference type="PROSITE" id="PS50192">
    <property type="entry name" value="T_SNARE"/>
    <property type="match status" value="1"/>
</dbReference>
<name>A0AAN6F9X6_9PEZI</name>
<sequence>MLWQARLVERVKRGQAAIPGASAFQASLLPLPTKSFKPPLRASTCKPLAEELHNAVTTIMAPALHISVPSASTATTEASKPYTQYHVVLQLPLRKHEVRKRYTDFVALNDALTSQTGQPPPAPVPAKSWLWRTVNNDALTEERRQALERYVKTIVESDDARWRSSSAWRAFLNLPSGTSTVNTNGSLSSMPQKRESGVTDPSQWLDVHRDLTSQIQSARQQLRQREAAATAQQQHSLSADAKACLIRAATAIAQLDDGLRSIQASSKGDDAGWGGSKKLGDGEIRRRRDLLSAARKEVEGLEADLRSMATKNNGISSSAQAGAVASTGDKAALWHGTAAAKPSGRVLGGPLKETARTRELDNGGVLQLQQQVMEEQDEDVLSLGKTVAKLKDMGILINEELTIQNEMLGLLDQDAERVQGKIDVGRRRIGKIH</sequence>
<evidence type="ECO:0000256" key="1">
    <source>
        <dbReference type="SAM" id="Coils"/>
    </source>
</evidence>
<dbReference type="CDD" id="cd15858">
    <property type="entry name" value="SNARE_VAM7"/>
    <property type="match status" value="1"/>
</dbReference>
<dbReference type="Gene3D" id="3.30.1520.10">
    <property type="entry name" value="Phox-like domain"/>
    <property type="match status" value="1"/>
</dbReference>
<proteinExistence type="predicted"/>
<dbReference type="CDD" id="cd06897">
    <property type="entry name" value="PX_SNARE"/>
    <property type="match status" value="1"/>
</dbReference>
<dbReference type="Pfam" id="PF00787">
    <property type="entry name" value="PX"/>
    <property type="match status" value="1"/>
</dbReference>
<evidence type="ECO:0000256" key="2">
    <source>
        <dbReference type="SAM" id="MobiDB-lite"/>
    </source>
</evidence>
<dbReference type="SMART" id="SM00397">
    <property type="entry name" value="t_SNARE"/>
    <property type="match status" value="1"/>
</dbReference>
<feature type="coiled-coil region" evidence="1">
    <location>
        <begin position="284"/>
        <end position="311"/>
    </location>
</feature>
<evidence type="ECO:0000313" key="6">
    <source>
        <dbReference type="Proteomes" id="UP001168146"/>
    </source>
</evidence>
<protein>
    <recommendedName>
        <fullName evidence="7">t-SNARE coiled-coil homology domain-containing protein</fullName>
    </recommendedName>
</protein>
<dbReference type="Proteomes" id="UP001168146">
    <property type="component" value="Unassembled WGS sequence"/>
</dbReference>
<dbReference type="AlphaFoldDB" id="A0AAN6F9X6"/>
<feature type="region of interest" description="Disordered" evidence="2">
    <location>
        <begin position="179"/>
        <end position="200"/>
    </location>
</feature>
<dbReference type="SMART" id="SM00312">
    <property type="entry name" value="PX"/>
    <property type="match status" value="1"/>
</dbReference>
<dbReference type="InterPro" id="IPR036871">
    <property type="entry name" value="PX_dom_sf"/>
</dbReference>
<accession>A0AAN6F9X6</accession>
<dbReference type="GO" id="GO:0035091">
    <property type="term" value="F:phosphatidylinositol binding"/>
    <property type="evidence" value="ECO:0007669"/>
    <property type="project" value="InterPro"/>
</dbReference>
<dbReference type="EMBL" id="JASUXU010000072">
    <property type="protein sequence ID" value="KAK0310951.1"/>
    <property type="molecule type" value="Genomic_DNA"/>
</dbReference>
<evidence type="ECO:0000259" key="4">
    <source>
        <dbReference type="PROSITE" id="PS50195"/>
    </source>
</evidence>
<evidence type="ECO:0000313" key="5">
    <source>
        <dbReference type="EMBL" id="KAK0310951.1"/>
    </source>
</evidence>
<dbReference type="Gene3D" id="1.20.5.110">
    <property type="match status" value="1"/>
</dbReference>
<dbReference type="InterPro" id="IPR001683">
    <property type="entry name" value="PX_dom"/>
</dbReference>
<comment type="caution">
    <text evidence="5">The sequence shown here is derived from an EMBL/GenBank/DDBJ whole genome shotgun (WGS) entry which is preliminary data.</text>
</comment>
<dbReference type="SUPFAM" id="SSF64268">
    <property type="entry name" value="PX domain"/>
    <property type="match status" value="1"/>
</dbReference>
<evidence type="ECO:0000259" key="3">
    <source>
        <dbReference type="PROSITE" id="PS50192"/>
    </source>
</evidence>
<dbReference type="InterPro" id="IPR000727">
    <property type="entry name" value="T_SNARE_dom"/>
</dbReference>
<dbReference type="PROSITE" id="PS50195">
    <property type="entry name" value="PX"/>
    <property type="match status" value="1"/>
</dbReference>
<keyword evidence="1" id="KW-0175">Coiled coil</keyword>
<gene>
    <name evidence="5" type="ORF">LTR82_014554</name>
</gene>